<comment type="subcellular location">
    <subcellularLocation>
        <location evidence="1">Cell membrane</location>
        <topology evidence="1">Multi-pass membrane protein</topology>
    </subcellularLocation>
</comment>
<dbReference type="AlphaFoldDB" id="A0A2T6BR77"/>
<feature type="transmembrane region" description="Helical" evidence="7">
    <location>
        <begin position="7"/>
        <end position="38"/>
    </location>
</feature>
<dbReference type="EMBL" id="QBKR01000016">
    <property type="protein sequence ID" value="PTX58487.1"/>
    <property type="molecule type" value="Genomic_DNA"/>
</dbReference>
<dbReference type="InterPro" id="IPR050901">
    <property type="entry name" value="BP-dep_ABC_trans_perm"/>
</dbReference>
<reference evidence="9 10" key="1">
    <citation type="submission" date="2018-04" db="EMBL/GenBank/DDBJ databases">
        <title>Genomic Encyclopedia of Archaeal and Bacterial Type Strains, Phase II (KMG-II): from individual species to whole genera.</title>
        <authorList>
            <person name="Goeker M."/>
        </authorList>
    </citation>
    <scope>NUCLEOTIDE SEQUENCE [LARGE SCALE GENOMIC DNA]</scope>
    <source>
        <strain evidence="9 10">DSM 45787</strain>
    </source>
</reference>
<keyword evidence="2" id="KW-0813">Transport</keyword>
<dbReference type="InterPro" id="IPR035906">
    <property type="entry name" value="MetI-like_sf"/>
</dbReference>
<comment type="caution">
    <text evidence="9">The sequence shown here is derived from an EMBL/GenBank/DDBJ whole genome shotgun (WGS) entry which is preliminary data.</text>
</comment>
<keyword evidence="6 7" id="KW-0472">Membrane</keyword>
<evidence type="ECO:0000256" key="7">
    <source>
        <dbReference type="SAM" id="Phobius"/>
    </source>
</evidence>
<evidence type="ECO:0000256" key="3">
    <source>
        <dbReference type="ARBA" id="ARBA00022475"/>
    </source>
</evidence>
<evidence type="ECO:0000256" key="2">
    <source>
        <dbReference type="ARBA" id="ARBA00022448"/>
    </source>
</evidence>
<dbReference type="RefSeq" id="WP_245920864.1">
    <property type="nucleotide sequence ID" value="NZ_QBKR01000016.1"/>
</dbReference>
<dbReference type="PANTHER" id="PTHR32243:SF18">
    <property type="entry name" value="INNER MEMBRANE ABC TRANSPORTER PERMEASE PROTEIN YCJP"/>
    <property type="match status" value="1"/>
</dbReference>
<evidence type="ECO:0000256" key="1">
    <source>
        <dbReference type="ARBA" id="ARBA00004651"/>
    </source>
</evidence>
<accession>A0A2T6BR77</accession>
<keyword evidence="10" id="KW-1185">Reference proteome</keyword>
<dbReference type="PROSITE" id="PS50928">
    <property type="entry name" value="ABC_TM1"/>
    <property type="match status" value="1"/>
</dbReference>
<dbReference type="InterPro" id="IPR000515">
    <property type="entry name" value="MetI-like"/>
</dbReference>
<dbReference type="GO" id="GO:0005886">
    <property type="term" value="C:plasma membrane"/>
    <property type="evidence" value="ECO:0007669"/>
    <property type="project" value="UniProtKB-SubCell"/>
</dbReference>
<evidence type="ECO:0000256" key="6">
    <source>
        <dbReference type="ARBA" id="ARBA00023136"/>
    </source>
</evidence>
<keyword evidence="3" id="KW-1003">Cell membrane</keyword>
<keyword evidence="4 7" id="KW-0812">Transmembrane</keyword>
<organism evidence="9 10">
    <name type="scientific">Melghirimyces profundicolus</name>
    <dbReference type="NCBI Taxonomy" id="1242148"/>
    <lineage>
        <taxon>Bacteria</taxon>
        <taxon>Bacillati</taxon>
        <taxon>Bacillota</taxon>
        <taxon>Bacilli</taxon>
        <taxon>Bacillales</taxon>
        <taxon>Thermoactinomycetaceae</taxon>
        <taxon>Melghirimyces</taxon>
    </lineage>
</organism>
<evidence type="ECO:0000313" key="10">
    <source>
        <dbReference type="Proteomes" id="UP000244240"/>
    </source>
</evidence>
<gene>
    <name evidence="9" type="ORF">C8P63_11674</name>
</gene>
<evidence type="ECO:0000259" key="8">
    <source>
        <dbReference type="PROSITE" id="PS50928"/>
    </source>
</evidence>
<dbReference type="GO" id="GO:0055085">
    <property type="term" value="P:transmembrane transport"/>
    <property type="evidence" value="ECO:0007669"/>
    <property type="project" value="InterPro"/>
</dbReference>
<evidence type="ECO:0000256" key="4">
    <source>
        <dbReference type="ARBA" id="ARBA00022692"/>
    </source>
</evidence>
<dbReference type="SUPFAM" id="SSF161098">
    <property type="entry name" value="MetI-like"/>
    <property type="match status" value="1"/>
</dbReference>
<feature type="transmembrane region" description="Helical" evidence="7">
    <location>
        <begin position="58"/>
        <end position="82"/>
    </location>
</feature>
<sequence length="97" mass="10726">MTGIVRIILPLSAPGVAMAGIYSFIFAWNELLIPLIFISESRLRPASLALTDFVGQNVVYWHEMMAASVITTLPVAVLFSFVQRFFIQGFMSGAVKE</sequence>
<evidence type="ECO:0000313" key="9">
    <source>
        <dbReference type="EMBL" id="PTX58487.1"/>
    </source>
</evidence>
<keyword evidence="5 7" id="KW-1133">Transmembrane helix</keyword>
<dbReference type="PANTHER" id="PTHR32243">
    <property type="entry name" value="MALTOSE TRANSPORT SYSTEM PERMEASE-RELATED"/>
    <property type="match status" value="1"/>
</dbReference>
<dbReference type="Proteomes" id="UP000244240">
    <property type="component" value="Unassembled WGS sequence"/>
</dbReference>
<evidence type="ECO:0000256" key="5">
    <source>
        <dbReference type="ARBA" id="ARBA00022989"/>
    </source>
</evidence>
<dbReference type="Gene3D" id="1.10.3720.10">
    <property type="entry name" value="MetI-like"/>
    <property type="match status" value="1"/>
</dbReference>
<protein>
    <recommendedName>
        <fullName evidence="8">ABC transmembrane type-1 domain-containing protein</fullName>
    </recommendedName>
</protein>
<feature type="domain" description="ABC transmembrane type-1" evidence="8">
    <location>
        <begin position="1"/>
        <end position="82"/>
    </location>
</feature>
<name>A0A2T6BR77_9BACL</name>
<proteinExistence type="predicted"/>